<dbReference type="STRING" id="545619.SAMN04489860_1352"/>
<gene>
    <name evidence="4" type="ORF">SAMN04489860_1352</name>
</gene>
<dbReference type="SFLD" id="SFLDS00003">
    <property type="entry name" value="Haloacid_Dehalogenase"/>
    <property type="match status" value="1"/>
</dbReference>
<dbReference type="NCBIfam" id="TIGR01549">
    <property type="entry name" value="HAD-SF-IA-v1"/>
    <property type="match status" value="1"/>
</dbReference>
<dbReference type="InterPro" id="IPR051400">
    <property type="entry name" value="HAD-like_hydrolase"/>
</dbReference>
<dbReference type="Pfam" id="PF00702">
    <property type="entry name" value="Hydrolase"/>
    <property type="match status" value="1"/>
</dbReference>
<dbReference type="OrthoDB" id="9810501at2"/>
<dbReference type="InterPro" id="IPR023214">
    <property type="entry name" value="HAD_sf"/>
</dbReference>
<dbReference type="PANTHER" id="PTHR46470:SF4">
    <property type="entry name" value="5-AMINO-6-(5-PHOSPHO-D-RIBITYLAMINO)URACIL PHOSPHATASE YIGB"/>
    <property type="match status" value="1"/>
</dbReference>
<dbReference type="RefSeq" id="WP_083372036.1">
    <property type="nucleotide sequence ID" value="NZ_LT629776.1"/>
</dbReference>
<dbReference type="PANTHER" id="PTHR46470">
    <property type="entry name" value="N-ACYLNEURAMINATE-9-PHOSPHATASE"/>
    <property type="match status" value="1"/>
</dbReference>
<keyword evidence="2 4" id="KW-0378">Hydrolase</keyword>
<comment type="cofactor">
    <cofactor evidence="1">
        <name>Mg(2+)</name>
        <dbReference type="ChEBI" id="CHEBI:18420"/>
    </cofactor>
</comment>
<dbReference type="GO" id="GO:0044281">
    <property type="term" value="P:small molecule metabolic process"/>
    <property type="evidence" value="ECO:0007669"/>
    <property type="project" value="UniProtKB-ARBA"/>
</dbReference>
<dbReference type="EMBL" id="LT629776">
    <property type="protein sequence ID" value="SDS34870.1"/>
    <property type="molecule type" value="Genomic_DNA"/>
</dbReference>
<evidence type="ECO:0000313" key="4">
    <source>
        <dbReference type="EMBL" id="SDS34870.1"/>
    </source>
</evidence>
<dbReference type="SUPFAM" id="SSF56784">
    <property type="entry name" value="HAD-like"/>
    <property type="match status" value="1"/>
</dbReference>
<name>A0A1H1RGQ8_9CELL</name>
<evidence type="ECO:0000256" key="3">
    <source>
        <dbReference type="ARBA" id="ARBA00022842"/>
    </source>
</evidence>
<organism evidence="4 5">
    <name type="scientific">Paraoerskovia marina</name>
    <dbReference type="NCBI Taxonomy" id="545619"/>
    <lineage>
        <taxon>Bacteria</taxon>
        <taxon>Bacillati</taxon>
        <taxon>Actinomycetota</taxon>
        <taxon>Actinomycetes</taxon>
        <taxon>Micrococcales</taxon>
        <taxon>Cellulomonadaceae</taxon>
        <taxon>Paraoerskovia</taxon>
    </lineage>
</organism>
<reference evidence="5" key="1">
    <citation type="submission" date="2016-10" db="EMBL/GenBank/DDBJ databases">
        <authorList>
            <person name="Varghese N."/>
            <person name="Submissions S."/>
        </authorList>
    </citation>
    <scope>NUCLEOTIDE SEQUENCE [LARGE SCALE GENOMIC DNA]</scope>
    <source>
        <strain evidence="5">DSM 22126</strain>
    </source>
</reference>
<dbReference type="AlphaFoldDB" id="A0A1H1RGQ8"/>
<sequence length="250" mass="27126">MRRGFDEVEAVVFDLDDTLVDTKVAFAAAIGAVATTYLPHLPADRHPEVVATWRADVSGRYRAYTRGELSFDAQRMLRANELQLAFGGVELDDAAYARWRDAYSAAFRGAWVAHDDAAPALQELVRRGFRVGVLTNAAREMQVEKIARTGLADLVPLLVAVDDLGVGKPDPRVFQEACRLLGTEHARTVYVGDELDVDARGAIAAGLHGVWIDRPGARRGGPHPEDPEAARASGVTVISSLADLTDALRR</sequence>
<dbReference type="InterPro" id="IPR006439">
    <property type="entry name" value="HAD-SF_hydro_IA"/>
</dbReference>
<evidence type="ECO:0000313" key="5">
    <source>
        <dbReference type="Proteomes" id="UP000185663"/>
    </source>
</evidence>
<dbReference type="Gene3D" id="3.40.50.1000">
    <property type="entry name" value="HAD superfamily/HAD-like"/>
    <property type="match status" value="1"/>
</dbReference>
<keyword evidence="3" id="KW-0460">Magnesium</keyword>
<evidence type="ECO:0000256" key="2">
    <source>
        <dbReference type="ARBA" id="ARBA00022801"/>
    </source>
</evidence>
<dbReference type="Gene3D" id="1.20.120.1600">
    <property type="match status" value="1"/>
</dbReference>
<dbReference type="SFLD" id="SFLDG01129">
    <property type="entry name" value="C1.5:_HAD__Beta-PGM__Phosphata"/>
    <property type="match status" value="1"/>
</dbReference>
<protein>
    <submittedName>
        <fullName evidence="4">Putative hydrolase of the HAD superfamily</fullName>
    </submittedName>
</protein>
<dbReference type="NCBIfam" id="TIGR01509">
    <property type="entry name" value="HAD-SF-IA-v3"/>
    <property type="match status" value="1"/>
</dbReference>
<dbReference type="InterPro" id="IPR036412">
    <property type="entry name" value="HAD-like_sf"/>
</dbReference>
<dbReference type="PRINTS" id="PR00413">
    <property type="entry name" value="HADHALOGNASE"/>
</dbReference>
<dbReference type="eggNOG" id="COG1011">
    <property type="taxonomic scope" value="Bacteria"/>
</dbReference>
<dbReference type="GO" id="GO:0016787">
    <property type="term" value="F:hydrolase activity"/>
    <property type="evidence" value="ECO:0007669"/>
    <property type="project" value="UniProtKB-KW"/>
</dbReference>
<accession>A0A1H1RGQ8</accession>
<dbReference type="Proteomes" id="UP000185663">
    <property type="component" value="Chromosome I"/>
</dbReference>
<proteinExistence type="predicted"/>
<keyword evidence="5" id="KW-1185">Reference proteome</keyword>
<evidence type="ECO:0000256" key="1">
    <source>
        <dbReference type="ARBA" id="ARBA00001946"/>
    </source>
</evidence>